<feature type="region of interest" description="Disordered" evidence="3">
    <location>
        <begin position="367"/>
        <end position="424"/>
    </location>
</feature>
<name>A0A834XUR8_APHGI</name>
<dbReference type="GO" id="GO:0098826">
    <property type="term" value="C:endoplasmic reticulum tubular network membrane"/>
    <property type="evidence" value="ECO:0007669"/>
    <property type="project" value="UniProtKB-UniRule"/>
</dbReference>
<comment type="function">
    <text evidence="2">Plays a role in determining ER morphology.</text>
</comment>
<dbReference type="GO" id="GO:0008270">
    <property type="term" value="F:zinc ion binding"/>
    <property type="evidence" value="ECO:0007669"/>
    <property type="project" value="UniProtKB-KW"/>
</dbReference>
<feature type="compositionally biased region" description="Basic and acidic residues" evidence="3">
    <location>
        <begin position="411"/>
        <end position="424"/>
    </location>
</feature>
<dbReference type="AlphaFoldDB" id="A0A834XUR8"/>
<feature type="transmembrane region" description="Helical" evidence="2">
    <location>
        <begin position="73"/>
        <end position="94"/>
    </location>
</feature>
<dbReference type="InterPro" id="IPR019273">
    <property type="entry name" value="Lunapark_Znf"/>
</dbReference>
<dbReference type="GO" id="GO:1903373">
    <property type="term" value="P:positive regulation of endoplasmic reticulum tubular network organization"/>
    <property type="evidence" value="ECO:0007669"/>
    <property type="project" value="UniProtKB-UniRule"/>
</dbReference>
<feature type="compositionally biased region" description="Polar residues" evidence="3">
    <location>
        <begin position="401"/>
        <end position="410"/>
    </location>
</feature>
<comment type="caution">
    <text evidence="5">The sequence shown here is derived from an EMBL/GenBank/DDBJ whole genome shotgun (WGS) entry which is preliminary data.</text>
</comment>
<feature type="domain" description="Lunapark zinc ribbon" evidence="4">
    <location>
        <begin position="272"/>
        <end position="309"/>
    </location>
</feature>
<dbReference type="Proteomes" id="UP000639338">
    <property type="component" value="Unassembled WGS sequence"/>
</dbReference>
<protein>
    <recommendedName>
        <fullName evidence="2">Endoplasmic reticulum junction formation protein lunapark</fullName>
    </recommendedName>
</protein>
<dbReference type="PANTHER" id="PTHR22166">
    <property type="entry name" value="ENDOPLASMIC RETICULUM JUNCTION FORMATION PROTEIN LUNAPARK"/>
    <property type="match status" value="1"/>
</dbReference>
<feature type="region of interest" description="Disordered" evidence="3">
    <location>
        <begin position="149"/>
        <end position="184"/>
    </location>
</feature>
<dbReference type="GO" id="GO:0071788">
    <property type="term" value="P:endoplasmic reticulum tubular network maintenance"/>
    <property type="evidence" value="ECO:0007669"/>
    <property type="project" value="UniProtKB-UniRule"/>
</dbReference>
<sequence>MGVIFSRFRKKKTTIEILEDLDTQIKKIEQYGTTTEQRHKKIVGTLLIYSVLLYIVTAVVFYFYFFPASLYDQLFYITPLLIFPLLIIITKKMVSWYYKRKISKNHDKLITMEQEKKKILEEVTEKETYKKAKEILLKFAPDQLRMTPPVGKITSPTDTPKRPVDTPRASITSPIGSVVPQSGRGVGQNALSPMSAGGNELRRRAFNFASPGGVTPSIGTPKFGARPLAIGFTSQYNTPAGPMSNIKSPVASLMSPRSPLPRPILSQQRSYLDRLVEYLVGDGPSNRYALICQQCDSHNGMALKEEFEFFARKQKPSAPKLDNDVTSPIAFALNSKKLTESSNSSGSGMIYSSFNEINYSDIEVVEKPDTSDNDTPEEHIPENKTTESEQEVENLSDDKILTTTQVATESAHNEEMEIDESPRK</sequence>
<evidence type="ECO:0000313" key="5">
    <source>
        <dbReference type="EMBL" id="KAF7992455.1"/>
    </source>
</evidence>
<evidence type="ECO:0000313" key="6">
    <source>
        <dbReference type="Proteomes" id="UP000639338"/>
    </source>
</evidence>
<organism evidence="5 6">
    <name type="scientific">Aphidius gifuensis</name>
    <name type="common">Parasitoid wasp</name>
    <dbReference type="NCBI Taxonomy" id="684658"/>
    <lineage>
        <taxon>Eukaryota</taxon>
        <taxon>Metazoa</taxon>
        <taxon>Ecdysozoa</taxon>
        <taxon>Arthropoda</taxon>
        <taxon>Hexapoda</taxon>
        <taxon>Insecta</taxon>
        <taxon>Pterygota</taxon>
        <taxon>Neoptera</taxon>
        <taxon>Endopterygota</taxon>
        <taxon>Hymenoptera</taxon>
        <taxon>Apocrita</taxon>
        <taxon>Ichneumonoidea</taxon>
        <taxon>Braconidae</taxon>
        <taxon>Aphidiinae</taxon>
        <taxon>Aphidius</taxon>
    </lineage>
</organism>
<accession>A0A834XUR8</accession>
<gene>
    <name evidence="5" type="ORF">HCN44_001780</name>
</gene>
<keyword evidence="2" id="KW-0256">Endoplasmic reticulum</keyword>
<evidence type="ECO:0000259" key="4">
    <source>
        <dbReference type="Pfam" id="PF10058"/>
    </source>
</evidence>
<dbReference type="EMBL" id="JACMRX010000003">
    <property type="protein sequence ID" value="KAF7992455.1"/>
    <property type="molecule type" value="Genomic_DNA"/>
</dbReference>
<dbReference type="InterPro" id="IPR040115">
    <property type="entry name" value="Lnp"/>
</dbReference>
<dbReference type="OrthoDB" id="3169036at2759"/>
<keyword evidence="2" id="KW-0472">Membrane</keyword>
<keyword evidence="2" id="KW-1133">Transmembrane helix</keyword>
<keyword evidence="2" id="KW-0812">Transmembrane</keyword>
<evidence type="ECO:0000256" key="2">
    <source>
        <dbReference type="RuleBase" id="RU367073"/>
    </source>
</evidence>
<keyword evidence="2" id="KW-0479">Metal-binding</keyword>
<comment type="similarity">
    <text evidence="1 2">Belongs to the lunapark family.</text>
</comment>
<proteinExistence type="inferred from homology"/>
<keyword evidence="6" id="KW-1185">Reference proteome</keyword>
<dbReference type="PANTHER" id="PTHR22166:SF12">
    <property type="entry name" value="ENDOPLASMIC RETICULUM JUNCTION FORMATION PROTEIN LUNAPARK"/>
    <property type="match status" value="1"/>
</dbReference>
<comment type="subcellular location">
    <subcellularLocation>
        <location evidence="2">Endoplasmic reticulum membrane</location>
        <topology evidence="2">Multi-pass membrane protein</topology>
    </subcellularLocation>
</comment>
<dbReference type="Pfam" id="PF10058">
    <property type="entry name" value="Zn_ribbon_10"/>
    <property type="match status" value="1"/>
</dbReference>
<evidence type="ECO:0000256" key="3">
    <source>
        <dbReference type="SAM" id="MobiDB-lite"/>
    </source>
</evidence>
<reference evidence="5 6" key="1">
    <citation type="submission" date="2020-08" db="EMBL/GenBank/DDBJ databases">
        <title>Aphidius gifuensis genome sequencing and assembly.</title>
        <authorList>
            <person name="Du Z."/>
        </authorList>
    </citation>
    <scope>NUCLEOTIDE SEQUENCE [LARGE SCALE GENOMIC DNA]</scope>
    <source>
        <strain evidence="5">YNYX2018</strain>
        <tissue evidence="5">Adults</tissue>
    </source>
</reference>
<evidence type="ECO:0000256" key="1">
    <source>
        <dbReference type="ARBA" id="ARBA00009940"/>
    </source>
</evidence>
<feature type="compositionally biased region" description="Basic and acidic residues" evidence="3">
    <location>
        <begin position="367"/>
        <end position="387"/>
    </location>
</feature>
<keyword evidence="2" id="KW-0862">Zinc</keyword>
<keyword evidence="2" id="KW-0863">Zinc-finger</keyword>
<feature type="transmembrane region" description="Helical" evidence="2">
    <location>
        <begin position="46"/>
        <end position="67"/>
    </location>
</feature>
<comment type="domain">
    <text evidence="2">The C4-type zinc finger motif is necessary both for its ER three-way tubular junction localization and formation.</text>
</comment>